<evidence type="ECO:0000313" key="3">
    <source>
        <dbReference type="Proteomes" id="UP000288805"/>
    </source>
</evidence>
<dbReference type="Proteomes" id="UP000288805">
    <property type="component" value="Unassembled WGS sequence"/>
</dbReference>
<proteinExistence type="predicted"/>
<evidence type="ECO:0000256" key="1">
    <source>
        <dbReference type="SAM" id="SignalP"/>
    </source>
</evidence>
<protein>
    <submittedName>
        <fullName evidence="2">Uncharacterized protein</fullName>
    </submittedName>
</protein>
<reference evidence="2 3" key="1">
    <citation type="journal article" date="2018" name="PLoS Genet.">
        <title>Population sequencing reveals clonal diversity and ancestral inbreeding in the grapevine cultivar Chardonnay.</title>
        <authorList>
            <person name="Roach M.J."/>
            <person name="Johnson D.L."/>
            <person name="Bohlmann J."/>
            <person name="van Vuuren H.J."/>
            <person name="Jones S.J."/>
            <person name="Pretorius I.S."/>
            <person name="Schmidt S.A."/>
            <person name="Borneman A.R."/>
        </authorList>
    </citation>
    <scope>NUCLEOTIDE SEQUENCE [LARGE SCALE GENOMIC DNA]</scope>
    <source>
        <strain evidence="3">cv. Chardonnay</strain>
        <tissue evidence="2">Leaf</tissue>
    </source>
</reference>
<comment type="caution">
    <text evidence="2">The sequence shown here is derived from an EMBL/GenBank/DDBJ whole genome shotgun (WGS) entry which is preliminary data.</text>
</comment>
<keyword evidence="1" id="KW-0732">Signal</keyword>
<dbReference type="EMBL" id="QGNW01001116">
    <property type="protein sequence ID" value="RVW55427.1"/>
    <property type="molecule type" value="Genomic_DNA"/>
</dbReference>
<evidence type="ECO:0000313" key="2">
    <source>
        <dbReference type="EMBL" id="RVW55427.1"/>
    </source>
</evidence>
<feature type="signal peptide" evidence="1">
    <location>
        <begin position="1"/>
        <end position="23"/>
    </location>
</feature>
<gene>
    <name evidence="2" type="ORF">CK203_095546</name>
</gene>
<organism evidence="2 3">
    <name type="scientific">Vitis vinifera</name>
    <name type="common">Grape</name>
    <dbReference type="NCBI Taxonomy" id="29760"/>
    <lineage>
        <taxon>Eukaryota</taxon>
        <taxon>Viridiplantae</taxon>
        <taxon>Streptophyta</taxon>
        <taxon>Embryophyta</taxon>
        <taxon>Tracheophyta</taxon>
        <taxon>Spermatophyta</taxon>
        <taxon>Magnoliopsida</taxon>
        <taxon>eudicotyledons</taxon>
        <taxon>Gunneridae</taxon>
        <taxon>Pentapetalae</taxon>
        <taxon>rosids</taxon>
        <taxon>Vitales</taxon>
        <taxon>Vitaceae</taxon>
        <taxon>Viteae</taxon>
        <taxon>Vitis</taxon>
    </lineage>
</organism>
<accession>A0A438F5Y7</accession>
<name>A0A438F5Y7_VITVI</name>
<dbReference type="AlphaFoldDB" id="A0A438F5Y7"/>
<sequence>MFLKFFPTPLLFLLLCSLSAILADYDADPTRSTMEQFSGYPTQEPDSVSSFSVDTVSSFSVDAQGLQKQWVFMGPFNGPHKLYFTINWE</sequence>
<feature type="chain" id="PRO_5019460400" evidence="1">
    <location>
        <begin position="24"/>
        <end position="89"/>
    </location>
</feature>